<evidence type="ECO:0000259" key="16">
    <source>
        <dbReference type="Pfam" id="PF16491"/>
    </source>
</evidence>
<feature type="transmembrane region" description="Helical" evidence="14">
    <location>
        <begin position="180"/>
        <end position="204"/>
    </location>
</feature>
<feature type="active site" evidence="11">
    <location>
        <position position="284"/>
    </location>
</feature>
<comment type="similarity">
    <text evidence="13">Belongs to the peptidase M48 family.</text>
</comment>
<feature type="transmembrane region" description="Helical" evidence="14">
    <location>
        <begin position="153"/>
        <end position="174"/>
    </location>
</feature>
<dbReference type="Pfam" id="PF16491">
    <property type="entry name" value="Peptidase_M48_N"/>
    <property type="match status" value="1"/>
</dbReference>
<feature type="binding site" evidence="12">
    <location>
        <position position="365"/>
    </location>
    <ligand>
        <name>Zn(2+)</name>
        <dbReference type="ChEBI" id="CHEBI:29105"/>
        <note>catalytic</note>
    </ligand>
</feature>
<feature type="binding site" evidence="12">
    <location>
        <position position="287"/>
    </location>
    <ligand>
        <name>Zn(2+)</name>
        <dbReference type="ChEBI" id="CHEBI:29105"/>
        <note>catalytic</note>
    </ligand>
</feature>
<name>A0A931J0Y4_9BURK</name>
<evidence type="ECO:0000256" key="6">
    <source>
        <dbReference type="ARBA" id="ARBA00022824"/>
    </source>
</evidence>
<feature type="transmembrane region" description="Helical" evidence="14">
    <location>
        <begin position="336"/>
        <end position="359"/>
    </location>
</feature>
<reference evidence="17" key="1">
    <citation type="submission" date="2020-12" db="EMBL/GenBank/DDBJ databases">
        <title>The genome sequence of Inhella sp. 4Y17.</title>
        <authorList>
            <person name="Liu Y."/>
        </authorList>
    </citation>
    <scope>NUCLEOTIDE SEQUENCE</scope>
    <source>
        <strain evidence="17">4Y10</strain>
    </source>
</reference>
<keyword evidence="3 14" id="KW-0812">Transmembrane</keyword>
<protein>
    <submittedName>
        <fullName evidence="17">M48 family metallopeptidase</fullName>
    </submittedName>
</protein>
<evidence type="ECO:0000256" key="8">
    <source>
        <dbReference type="ARBA" id="ARBA00022989"/>
    </source>
</evidence>
<keyword evidence="7 12" id="KW-0862">Zinc</keyword>
<dbReference type="FunFam" id="3.30.2010.10:FF:000002">
    <property type="entry name" value="CAAX prenyl protease"/>
    <property type="match status" value="1"/>
</dbReference>
<gene>
    <name evidence="17" type="ORF">I7X43_14960</name>
</gene>
<feature type="transmembrane region" description="Helical" evidence="14">
    <location>
        <begin position="109"/>
        <end position="132"/>
    </location>
</feature>
<evidence type="ECO:0000259" key="15">
    <source>
        <dbReference type="Pfam" id="PF01435"/>
    </source>
</evidence>
<evidence type="ECO:0000256" key="9">
    <source>
        <dbReference type="ARBA" id="ARBA00023049"/>
    </source>
</evidence>
<dbReference type="Proteomes" id="UP000620139">
    <property type="component" value="Unassembled WGS sequence"/>
</dbReference>
<feature type="transmembrane region" description="Helical" evidence="14">
    <location>
        <begin position="6"/>
        <end position="24"/>
    </location>
</feature>
<evidence type="ECO:0000313" key="17">
    <source>
        <dbReference type="EMBL" id="MBH9554143.1"/>
    </source>
</evidence>
<dbReference type="Pfam" id="PF01435">
    <property type="entry name" value="Peptidase_M48"/>
    <property type="match status" value="1"/>
</dbReference>
<evidence type="ECO:0000256" key="14">
    <source>
        <dbReference type="SAM" id="Phobius"/>
    </source>
</evidence>
<evidence type="ECO:0000256" key="13">
    <source>
        <dbReference type="RuleBase" id="RU003983"/>
    </source>
</evidence>
<dbReference type="GO" id="GO:0004222">
    <property type="term" value="F:metalloendopeptidase activity"/>
    <property type="evidence" value="ECO:0007669"/>
    <property type="project" value="InterPro"/>
</dbReference>
<dbReference type="GO" id="GO:0046872">
    <property type="term" value="F:metal ion binding"/>
    <property type="evidence" value="ECO:0007669"/>
    <property type="project" value="UniProtKB-KW"/>
</dbReference>
<dbReference type="CDD" id="cd07343">
    <property type="entry name" value="M48A_Zmpste24p_like"/>
    <property type="match status" value="1"/>
</dbReference>
<keyword evidence="8 14" id="KW-1133">Transmembrane helix</keyword>
<proteinExistence type="inferred from homology"/>
<evidence type="ECO:0000256" key="3">
    <source>
        <dbReference type="ARBA" id="ARBA00022692"/>
    </source>
</evidence>
<keyword evidence="6" id="KW-0256">Endoplasmic reticulum</keyword>
<evidence type="ECO:0000256" key="5">
    <source>
        <dbReference type="ARBA" id="ARBA00022801"/>
    </source>
</evidence>
<keyword evidence="10 14" id="KW-0472">Membrane</keyword>
<feature type="domain" description="CAAX prenyl protease 1 N-terminal" evidence="16">
    <location>
        <begin position="28"/>
        <end position="210"/>
    </location>
</feature>
<sequence length="423" mass="46080">MSANLVTVSFVVALLGSTALRLWLNHRQLQHVALHRNNVPTAFATTVSLAAHQKAAAYTLAKGQFQLFSLLVGGMLIVAWTLLGGLQLLTQGIGAGVAPSAWAGYGQGLALLGGFALISALLDLPLEAAQTFRLEARFGFNRTSWGLWLGDHFKGLLVTLVLGLPLAWAVLALMRHAGSLWWVWAWGLWLAFSLTMMVLLPLVIAPLFNRFTPLTDATLKARIEGLFQRVGLSTSGLFVMDAGRRSAHSNAYFTGLGHAKRVVLFDTLLDRLTAEETEAVLAHELGHFKLRHVPKRLVSMAIISLVGFGLLGWLSEQPAFYLGLGVHPNWMGGHEALALLLFLLVLPTLTFPLTPLMAWASRRHEFEADAFACQHANGRALVSALLKLHEDNASTLTPDPLVARWTYSHPPAAERIPAIEAQL</sequence>
<feature type="binding site" evidence="12">
    <location>
        <position position="283"/>
    </location>
    <ligand>
        <name>Zn(2+)</name>
        <dbReference type="ChEBI" id="CHEBI:29105"/>
        <note>catalytic</note>
    </ligand>
</feature>
<feature type="transmembrane region" description="Helical" evidence="14">
    <location>
        <begin position="297"/>
        <end position="316"/>
    </location>
</feature>
<feature type="domain" description="Peptidase M48" evidence="15">
    <location>
        <begin position="213"/>
        <end position="421"/>
    </location>
</feature>
<dbReference type="InterPro" id="IPR001915">
    <property type="entry name" value="Peptidase_M48"/>
</dbReference>
<keyword evidence="2 13" id="KW-0645">Protease</keyword>
<dbReference type="RefSeq" id="WP_198101757.1">
    <property type="nucleotide sequence ID" value="NZ_JAEDAL010000009.1"/>
</dbReference>
<comment type="subcellular location">
    <subcellularLocation>
        <location evidence="1">Endoplasmic reticulum membrane</location>
        <topology evidence="1">Multi-pass membrane protein</topology>
    </subcellularLocation>
</comment>
<dbReference type="AlphaFoldDB" id="A0A931J0Y4"/>
<keyword evidence="18" id="KW-1185">Reference proteome</keyword>
<keyword evidence="5 13" id="KW-0378">Hydrolase</keyword>
<evidence type="ECO:0000256" key="12">
    <source>
        <dbReference type="PIRSR" id="PIRSR627057-2"/>
    </source>
</evidence>
<evidence type="ECO:0000256" key="2">
    <source>
        <dbReference type="ARBA" id="ARBA00022670"/>
    </source>
</evidence>
<evidence type="ECO:0000256" key="7">
    <source>
        <dbReference type="ARBA" id="ARBA00022833"/>
    </source>
</evidence>
<comment type="cofactor">
    <cofactor evidence="12 13">
        <name>Zn(2+)</name>
        <dbReference type="ChEBI" id="CHEBI:29105"/>
    </cofactor>
    <text evidence="12 13">Binds 1 zinc ion per subunit.</text>
</comment>
<feature type="active site" description="Proton donor" evidence="11">
    <location>
        <position position="369"/>
    </location>
</feature>
<keyword evidence="4 12" id="KW-0479">Metal-binding</keyword>
<evidence type="ECO:0000256" key="1">
    <source>
        <dbReference type="ARBA" id="ARBA00004477"/>
    </source>
</evidence>
<feature type="transmembrane region" description="Helical" evidence="14">
    <location>
        <begin position="67"/>
        <end position="89"/>
    </location>
</feature>
<evidence type="ECO:0000256" key="4">
    <source>
        <dbReference type="ARBA" id="ARBA00022723"/>
    </source>
</evidence>
<evidence type="ECO:0000313" key="18">
    <source>
        <dbReference type="Proteomes" id="UP000620139"/>
    </source>
</evidence>
<dbReference type="GO" id="GO:0071586">
    <property type="term" value="P:CAAX-box protein processing"/>
    <property type="evidence" value="ECO:0007669"/>
    <property type="project" value="InterPro"/>
</dbReference>
<evidence type="ECO:0000256" key="11">
    <source>
        <dbReference type="PIRSR" id="PIRSR627057-1"/>
    </source>
</evidence>
<keyword evidence="9 13" id="KW-0482">Metalloprotease</keyword>
<organism evidence="17 18">
    <name type="scientific">Inhella gelatinilytica</name>
    <dbReference type="NCBI Taxonomy" id="2795030"/>
    <lineage>
        <taxon>Bacteria</taxon>
        <taxon>Pseudomonadati</taxon>
        <taxon>Pseudomonadota</taxon>
        <taxon>Betaproteobacteria</taxon>
        <taxon>Burkholderiales</taxon>
        <taxon>Sphaerotilaceae</taxon>
        <taxon>Inhella</taxon>
    </lineage>
</organism>
<dbReference type="Gene3D" id="3.30.2010.10">
    <property type="entry name" value="Metalloproteases ('zincins'), catalytic domain"/>
    <property type="match status" value="1"/>
</dbReference>
<dbReference type="InterPro" id="IPR032456">
    <property type="entry name" value="Peptidase_M48_N"/>
</dbReference>
<comment type="caution">
    <text evidence="17">The sequence shown here is derived from an EMBL/GenBank/DDBJ whole genome shotgun (WGS) entry which is preliminary data.</text>
</comment>
<evidence type="ECO:0000256" key="10">
    <source>
        <dbReference type="ARBA" id="ARBA00023136"/>
    </source>
</evidence>
<dbReference type="InterPro" id="IPR027057">
    <property type="entry name" value="CAXX_Prtase_1"/>
</dbReference>
<dbReference type="PANTHER" id="PTHR10120">
    <property type="entry name" value="CAAX PRENYL PROTEASE 1"/>
    <property type="match status" value="1"/>
</dbReference>
<dbReference type="EMBL" id="JAEDAL010000009">
    <property type="protein sequence ID" value="MBH9554143.1"/>
    <property type="molecule type" value="Genomic_DNA"/>
</dbReference>
<accession>A0A931J0Y4</accession>